<keyword evidence="1" id="KW-0175">Coiled coil</keyword>
<dbReference type="PANTHER" id="PTHR42107:SF1">
    <property type="entry name" value="WHIM1 DOMAIN-CONTAINING PROTEIN"/>
    <property type="match status" value="1"/>
</dbReference>
<gene>
    <name evidence="3" type="ORF">C6P46_005633</name>
</gene>
<sequence length="811" mass="87007">MAPSTKKTKQAPAPPTVQKEEQEPVDDPLADASLADLEDEITTGPAANWEVAYVFAFLERFTHLVDYDATNPVLPNVMTLEQALIDSSPPASAFAEAAAAAAGGNNPTRTSARLLEESTKQRTRPLTAVAVRNAAAANAISNGGVAPATTATNGDKQSQQQQQQQQRRSGSPASSLSSLTASESGGDTTTTPQDEAAYLAAIQAVETASVPASLAIDPVPPVLPLELECPPHSDLLKTIVETFIENMRPIKELSEYHGKKTWFHFLINFVSYRFSADPLYRGGFRWETNLLRTRGLKPGQEKEDKWWKLRWEDKIHLLRQMVDFQLTNAPAVRDLIKEQYDIGHQRNTRRDPSENYLVLPPAGRTSTYVTLFHLDSSPRLYACGNLYKSDSPWIAVSSTLKGYKAFVKTLAEPTRVERVAAGLPSGAEAEALLEEEREKQRAAARAAAVRKSKKGGPLAKASGRGKGKGTVEVEFFEVGQDRMSEERMTRARLEEDLKDMAVYEKHLAALEARRMRASERAARNLSRGFNTPPVAATRSSRLRAREATLRAVNYNETDDNHSGGGDNDDDDDDDDQEEEGGGRRKRRRLDDADADADANGNGNDASLRSSAAPSLLEAGPSATASSSAGRRAGTGAGARQSVVPGERRSSRLQQLPAEPSEPSEREESEPAPDTDAGAAAVRNAPPKREVEAEAEISPEGQGKREEVEPAAAKEEEEEVKPGLPVPVPTTTTTAAAVSGQDGSTIPATPEEPTPLPSVAKAEAGAAAVPPPRSPSPPAGVLAEGGGVATKEQEPEQQSMEDVQPAPTAQAA</sequence>
<feature type="compositionally biased region" description="Low complexity" evidence="2">
    <location>
        <begin position="728"/>
        <end position="737"/>
    </location>
</feature>
<name>A0A9P7B585_RHOMI</name>
<dbReference type="PANTHER" id="PTHR42107">
    <property type="entry name" value="YALI0D24453P"/>
    <property type="match status" value="1"/>
</dbReference>
<organism evidence="3 4">
    <name type="scientific">Rhodotorula mucilaginosa</name>
    <name type="common">Yeast</name>
    <name type="synonym">Rhodotorula rubra</name>
    <dbReference type="NCBI Taxonomy" id="5537"/>
    <lineage>
        <taxon>Eukaryota</taxon>
        <taxon>Fungi</taxon>
        <taxon>Dikarya</taxon>
        <taxon>Basidiomycota</taxon>
        <taxon>Pucciniomycotina</taxon>
        <taxon>Microbotryomycetes</taxon>
        <taxon>Sporidiobolales</taxon>
        <taxon>Sporidiobolaceae</taxon>
        <taxon>Rhodotorula</taxon>
    </lineage>
</organism>
<evidence type="ECO:0000256" key="1">
    <source>
        <dbReference type="SAM" id="Coils"/>
    </source>
</evidence>
<comment type="caution">
    <text evidence="3">The sequence shown here is derived from an EMBL/GenBank/DDBJ whole genome shotgun (WGS) entry which is preliminary data.</text>
</comment>
<feature type="region of interest" description="Disordered" evidence="2">
    <location>
        <begin position="142"/>
        <end position="191"/>
    </location>
</feature>
<evidence type="ECO:0008006" key="5">
    <source>
        <dbReference type="Google" id="ProtNLM"/>
    </source>
</evidence>
<feature type="compositionally biased region" description="Low complexity" evidence="2">
    <location>
        <begin position="756"/>
        <end position="767"/>
    </location>
</feature>
<dbReference type="EMBL" id="PUHQ01000062">
    <property type="protein sequence ID" value="KAG0658768.1"/>
    <property type="molecule type" value="Genomic_DNA"/>
</dbReference>
<reference evidence="3 4" key="1">
    <citation type="submission" date="2020-11" db="EMBL/GenBank/DDBJ databases">
        <title>Kefir isolates.</title>
        <authorList>
            <person name="Marcisauskas S."/>
            <person name="Kim Y."/>
            <person name="Blasche S."/>
        </authorList>
    </citation>
    <scope>NUCLEOTIDE SEQUENCE [LARGE SCALE GENOMIC DNA]</scope>
    <source>
        <strain evidence="3 4">KR</strain>
    </source>
</reference>
<evidence type="ECO:0000313" key="4">
    <source>
        <dbReference type="Proteomes" id="UP000777482"/>
    </source>
</evidence>
<dbReference type="AlphaFoldDB" id="A0A9P7B585"/>
<feature type="compositionally biased region" description="Low complexity" evidence="2">
    <location>
        <begin position="597"/>
        <end position="641"/>
    </location>
</feature>
<evidence type="ECO:0000313" key="3">
    <source>
        <dbReference type="EMBL" id="KAG0658768.1"/>
    </source>
</evidence>
<feature type="compositionally biased region" description="Acidic residues" evidence="2">
    <location>
        <begin position="566"/>
        <end position="579"/>
    </location>
</feature>
<feature type="region of interest" description="Disordered" evidence="2">
    <location>
        <begin position="522"/>
        <end position="811"/>
    </location>
</feature>
<dbReference type="Proteomes" id="UP000777482">
    <property type="component" value="Unassembled WGS sequence"/>
</dbReference>
<accession>A0A9P7B585</accession>
<proteinExistence type="predicted"/>
<feature type="compositionally biased region" description="Pro residues" evidence="2">
    <location>
        <begin position="768"/>
        <end position="777"/>
    </location>
</feature>
<feature type="compositionally biased region" description="Basic and acidic residues" evidence="2">
    <location>
        <begin position="701"/>
        <end position="713"/>
    </location>
</feature>
<evidence type="ECO:0000256" key="2">
    <source>
        <dbReference type="SAM" id="MobiDB-lite"/>
    </source>
</evidence>
<keyword evidence="4" id="KW-1185">Reference proteome</keyword>
<dbReference type="OrthoDB" id="2528138at2759"/>
<feature type="coiled-coil region" evidence="1">
    <location>
        <begin position="493"/>
        <end position="520"/>
    </location>
</feature>
<feature type="region of interest" description="Disordered" evidence="2">
    <location>
        <begin position="1"/>
        <end position="32"/>
    </location>
</feature>
<protein>
    <recommendedName>
        <fullName evidence="5">WHIM1 domain-containing protein</fullName>
    </recommendedName>
</protein>
<feature type="compositionally biased region" description="Low complexity" evidence="2">
    <location>
        <begin position="157"/>
        <end position="186"/>
    </location>
</feature>